<dbReference type="AlphaFoldDB" id="A0A2U1DLR7"/>
<comment type="caution">
    <text evidence="2">The sequence shown here is derived from an EMBL/GenBank/DDBJ whole genome shotgun (WGS) entry which is preliminary data.</text>
</comment>
<gene>
    <name evidence="2" type="ORF">C7381_1187</name>
</gene>
<dbReference type="PROSITE" id="PS51257">
    <property type="entry name" value="PROKAR_LIPOPROTEIN"/>
    <property type="match status" value="1"/>
</dbReference>
<accession>A0A2U1DLR7</accession>
<dbReference type="Proteomes" id="UP000245793">
    <property type="component" value="Unassembled WGS sequence"/>
</dbReference>
<keyword evidence="3" id="KW-1185">Reference proteome</keyword>
<dbReference type="EMBL" id="QEKV01000018">
    <property type="protein sequence ID" value="PVY88634.1"/>
    <property type="molecule type" value="Genomic_DNA"/>
</dbReference>
<evidence type="ECO:0000313" key="2">
    <source>
        <dbReference type="EMBL" id="PVY88634.1"/>
    </source>
</evidence>
<evidence type="ECO:0000256" key="1">
    <source>
        <dbReference type="SAM" id="SignalP"/>
    </source>
</evidence>
<evidence type="ECO:0008006" key="4">
    <source>
        <dbReference type="Google" id="ProtNLM"/>
    </source>
</evidence>
<dbReference type="RefSeq" id="WP_116480621.1">
    <property type="nucleotide sequence ID" value="NZ_QEKV01000018.1"/>
</dbReference>
<keyword evidence="1" id="KW-0732">Signal</keyword>
<protein>
    <recommendedName>
        <fullName evidence="4">Lipoprotein</fullName>
    </recommendedName>
</protein>
<evidence type="ECO:0000313" key="3">
    <source>
        <dbReference type="Proteomes" id="UP000245793"/>
    </source>
</evidence>
<proteinExistence type="predicted"/>
<feature type="signal peptide" evidence="1">
    <location>
        <begin position="1"/>
        <end position="24"/>
    </location>
</feature>
<organism evidence="2 3">
    <name type="scientific">Ezakiella coagulans</name>
    <dbReference type="NCBI Taxonomy" id="46507"/>
    <lineage>
        <taxon>Bacteria</taxon>
        <taxon>Bacillati</taxon>
        <taxon>Bacillota</taxon>
        <taxon>Tissierellia</taxon>
        <taxon>Ezakiella</taxon>
    </lineage>
</organism>
<sequence>MNRISKKSTICAILCMLCCVIIFAGCGKSNENVKNQDSISYLHADFAIDMNNPNEVIGFSDHYFIAKVVKEEKVEYRDPVVVETKNGTKEVSTPYTHYTIRVIKNIKGELPTEENILLIKCGGRSKDGQMILYENDQLLVENSTYIFAACVQPDGSLLISGPNLSEIIDEPKLSLKEVKEETLGKYVEMYKQEVKYDRERFEYKK</sequence>
<name>A0A2U1DLR7_9FIRM</name>
<feature type="chain" id="PRO_5038597435" description="Lipoprotein" evidence="1">
    <location>
        <begin position="25"/>
        <end position="205"/>
    </location>
</feature>
<reference evidence="2 3" key="1">
    <citation type="submission" date="2018-04" db="EMBL/GenBank/DDBJ databases">
        <title>Genomic Encyclopedia of Type Strains, Phase IV (KMG-IV): sequencing the most valuable type-strain genomes for metagenomic binning, comparative biology and taxonomic classification.</title>
        <authorList>
            <person name="Goeker M."/>
        </authorList>
    </citation>
    <scope>NUCLEOTIDE SEQUENCE [LARGE SCALE GENOMIC DNA]</scope>
    <source>
        <strain evidence="2 3">DSM 20705</strain>
    </source>
</reference>